<name>A0AAD7DR70_MYCRO</name>
<evidence type="ECO:0000313" key="1">
    <source>
        <dbReference type="EMBL" id="KAJ7695765.1"/>
    </source>
</evidence>
<keyword evidence="2" id="KW-1185">Reference proteome</keyword>
<organism evidence="1 2">
    <name type="scientific">Mycena rosella</name>
    <name type="common">Pink bonnet</name>
    <name type="synonym">Agaricus rosellus</name>
    <dbReference type="NCBI Taxonomy" id="1033263"/>
    <lineage>
        <taxon>Eukaryota</taxon>
        <taxon>Fungi</taxon>
        <taxon>Dikarya</taxon>
        <taxon>Basidiomycota</taxon>
        <taxon>Agaricomycotina</taxon>
        <taxon>Agaricomycetes</taxon>
        <taxon>Agaricomycetidae</taxon>
        <taxon>Agaricales</taxon>
        <taxon>Marasmiineae</taxon>
        <taxon>Mycenaceae</taxon>
        <taxon>Mycena</taxon>
    </lineage>
</organism>
<protein>
    <recommendedName>
        <fullName evidence="3">Fungal N-terminal domain-containing protein</fullName>
    </recommendedName>
</protein>
<sequence>MLDPVSITTTIITLATFIKDLIDLGQSIKRSIEKVGENRKRIRDLIEDILRTLGHLGELLQHQEDTLIAPHLLSALVNLKSDMLHVLSVAGEVCPSERSSGFRGFKFQLKGWLKRETVETEIRCLKEHVNTCYLKFTYPEGNKALSAARTEHTSLRVEQTLIANNVENQVRLRRLEGMMARVLVDTQFGQNMVDQTMEIILSDATHQALESQFLSVQVSRLVDLLKRLLSTSSDSMIETVDPAVPVGLVFPKPSSSLHLLHTILGMVLKITDNHLSISMKDIATAMLTLRYRFDGLGMQSEATNFAVLAVEFHRRLGSGEQFPGVLPRLSLALCHLSYQYQLQLKHDLALTTSQQAYNFCRVSAELSPEVDNHPILLLVSVVHSRNLRIGVNSRLGLRC</sequence>
<dbReference type="Proteomes" id="UP001221757">
    <property type="component" value="Unassembled WGS sequence"/>
</dbReference>
<reference evidence="1" key="1">
    <citation type="submission" date="2023-03" db="EMBL/GenBank/DDBJ databases">
        <title>Massive genome expansion in bonnet fungi (Mycena s.s.) driven by repeated elements and novel gene families across ecological guilds.</title>
        <authorList>
            <consortium name="Lawrence Berkeley National Laboratory"/>
            <person name="Harder C.B."/>
            <person name="Miyauchi S."/>
            <person name="Viragh M."/>
            <person name="Kuo A."/>
            <person name="Thoen E."/>
            <person name="Andreopoulos B."/>
            <person name="Lu D."/>
            <person name="Skrede I."/>
            <person name="Drula E."/>
            <person name="Henrissat B."/>
            <person name="Morin E."/>
            <person name="Kohler A."/>
            <person name="Barry K."/>
            <person name="LaButti K."/>
            <person name="Morin E."/>
            <person name="Salamov A."/>
            <person name="Lipzen A."/>
            <person name="Mereny Z."/>
            <person name="Hegedus B."/>
            <person name="Baldrian P."/>
            <person name="Stursova M."/>
            <person name="Weitz H."/>
            <person name="Taylor A."/>
            <person name="Grigoriev I.V."/>
            <person name="Nagy L.G."/>
            <person name="Martin F."/>
            <person name="Kauserud H."/>
        </authorList>
    </citation>
    <scope>NUCLEOTIDE SEQUENCE</scope>
    <source>
        <strain evidence="1">CBHHK067</strain>
    </source>
</reference>
<evidence type="ECO:0008006" key="3">
    <source>
        <dbReference type="Google" id="ProtNLM"/>
    </source>
</evidence>
<dbReference type="EMBL" id="JARKIE010000037">
    <property type="protein sequence ID" value="KAJ7695765.1"/>
    <property type="molecule type" value="Genomic_DNA"/>
</dbReference>
<gene>
    <name evidence="1" type="ORF">B0H17DRAFT_1271275</name>
</gene>
<evidence type="ECO:0000313" key="2">
    <source>
        <dbReference type="Proteomes" id="UP001221757"/>
    </source>
</evidence>
<comment type="caution">
    <text evidence="1">The sequence shown here is derived from an EMBL/GenBank/DDBJ whole genome shotgun (WGS) entry which is preliminary data.</text>
</comment>
<accession>A0AAD7DR70</accession>
<proteinExistence type="predicted"/>
<dbReference type="AlphaFoldDB" id="A0AAD7DR70"/>